<organism evidence="1 2">
    <name type="scientific">Pseudomonas phage Noxifer</name>
    <dbReference type="NCBI Taxonomy" id="2006684"/>
    <lineage>
        <taxon>Viruses</taxon>
        <taxon>Duplodnaviria</taxon>
        <taxon>Heunggongvirae</taxon>
        <taxon>Uroviricota</taxon>
        <taxon>Caudoviricetes</taxon>
        <taxon>Chimalliviridae</taxon>
        <taxon>Noxifervirus</taxon>
        <taxon>Noxifervirus noxifer</taxon>
    </lineage>
</organism>
<dbReference type="Proteomes" id="UP000224829">
    <property type="component" value="Segment"/>
</dbReference>
<evidence type="ECO:0000313" key="1">
    <source>
        <dbReference type="EMBL" id="ARV77477.1"/>
    </source>
</evidence>
<accession>A0A1Y0T3J7</accession>
<protein>
    <submittedName>
        <fullName evidence="1">Uncharacterized protein</fullName>
    </submittedName>
</protein>
<gene>
    <name evidence="1" type="ORF">NOXIFER_312</name>
</gene>
<sequence length="113" mass="12965">MFESPQKPNCTWTFKPGGRGCRSVETHVGVYVIEHEPTGKVIVGYSRRVSHDVDQQIAALAGDRHVNKHMNKLASMDMDFKLYEYDIPMVQFAKDAVRKIKRSVHHPYLLLNP</sequence>
<reference evidence="1 2" key="1">
    <citation type="submission" date="2017-05" db="EMBL/GenBank/DDBJ databases">
        <authorList>
            <person name="Song R."/>
            <person name="Chenine A.L."/>
            <person name="Ruprecht R.M."/>
        </authorList>
    </citation>
    <scope>NUCLEOTIDE SEQUENCE [LARGE SCALE GENOMIC DNA]</scope>
</reference>
<dbReference type="OrthoDB" id="38151at10239"/>
<evidence type="ECO:0000313" key="2">
    <source>
        <dbReference type="Proteomes" id="UP000224829"/>
    </source>
</evidence>
<dbReference type="EMBL" id="MF063068">
    <property type="protein sequence ID" value="ARV77477.1"/>
    <property type="molecule type" value="Genomic_DNA"/>
</dbReference>
<proteinExistence type="predicted"/>
<name>A0A1Y0T3J7_9CAUD</name>
<keyword evidence="2" id="KW-1185">Reference proteome</keyword>